<dbReference type="Pfam" id="PF04597">
    <property type="entry name" value="Ribophorin_I"/>
    <property type="match status" value="1"/>
</dbReference>
<comment type="subcellular location">
    <subcellularLocation>
        <location evidence="2 10">Endoplasmic reticulum membrane</location>
        <topology evidence="2 10">Single-pass type I membrane protein</topology>
    </subcellularLocation>
</comment>
<dbReference type="GO" id="GO:0008250">
    <property type="term" value="C:oligosaccharyltransferase complex"/>
    <property type="evidence" value="ECO:0007669"/>
    <property type="project" value="UniProtKB-UniRule"/>
</dbReference>
<evidence type="ECO:0000313" key="12">
    <source>
        <dbReference type="Proteomes" id="UP000242146"/>
    </source>
</evidence>
<feature type="chain" id="PRO_5010755649" description="Dolichyl-diphosphooligosaccharide--protein glycosyltransferase subunit 1" evidence="10">
    <location>
        <begin position="21"/>
        <end position="431"/>
    </location>
</feature>
<gene>
    <name evidence="11" type="ORF">DM01DRAFT_258458</name>
</gene>
<dbReference type="Proteomes" id="UP000242146">
    <property type="component" value="Unassembled WGS sequence"/>
</dbReference>
<evidence type="ECO:0000256" key="5">
    <source>
        <dbReference type="ARBA" id="ARBA00022692"/>
    </source>
</evidence>
<feature type="signal peptide" evidence="10">
    <location>
        <begin position="1"/>
        <end position="20"/>
    </location>
</feature>
<name>A0A1X2GKG4_9FUNG</name>
<dbReference type="PANTHER" id="PTHR21049:SF0">
    <property type="entry name" value="DOLICHYL-DIPHOSPHOOLIGOSACCHARIDE--PROTEIN GLYCOSYLTRANSFERASE SUBUNIT 1"/>
    <property type="match status" value="1"/>
</dbReference>
<evidence type="ECO:0000313" key="11">
    <source>
        <dbReference type="EMBL" id="ORX55746.1"/>
    </source>
</evidence>
<evidence type="ECO:0000256" key="1">
    <source>
        <dbReference type="ARBA" id="ARBA00002791"/>
    </source>
</evidence>
<dbReference type="STRING" id="101127.A0A1X2GKG4"/>
<evidence type="ECO:0000256" key="9">
    <source>
        <dbReference type="ARBA" id="ARBA00023136"/>
    </source>
</evidence>
<proteinExistence type="inferred from homology"/>
<dbReference type="UniPathway" id="UPA00378"/>
<comment type="caution">
    <text evidence="11">The sequence shown here is derived from an EMBL/GenBank/DDBJ whole genome shotgun (WGS) entry which is preliminary data.</text>
</comment>
<evidence type="ECO:0000256" key="6">
    <source>
        <dbReference type="ARBA" id="ARBA00022729"/>
    </source>
</evidence>
<reference evidence="11 12" key="1">
    <citation type="submission" date="2016-07" db="EMBL/GenBank/DDBJ databases">
        <title>Pervasive Adenine N6-methylation of Active Genes in Fungi.</title>
        <authorList>
            <consortium name="DOE Joint Genome Institute"/>
            <person name="Mondo S.J."/>
            <person name="Dannebaum R.O."/>
            <person name="Kuo R.C."/>
            <person name="Labutti K."/>
            <person name="Haridas S."/>
            <person name="Kuo A."/>
            <person name="Salamov A."/>
            <person name="Ahrendt S.R."/>
            <person name="Lipzen A."/>
            <person name="Sullivan W."/>
            <person name="Andreopoulos W.B."/>
            <person name="Clum A."/>
            <person name="Lindquist E."/>
            <person name="Daum C."/>
            <person name="Ramamoorthy G.K."/>
            <person name="Gryganskyi A."/>
            <person name="Culley D."/>
            <person name="Magnuson J.K."/>
            <person name="James T.Y."/>
            <person name="O'Malley M.A."/>
            <person name="Stajich J.E."/>
            <person name="Spatafora J.W."/>
            <person name="Visel A."/>
            <person name="Grigoriev I.V."/>
        </authorList>
    </citation>
    <scope>NUCLEOTIDE SEQUENCE [LARGE SCALE GENOMIC DNA]</scope>
    <source>
        <strain evidence="11 12">NRRL 3301</strain>
    </source>
</reference>
<evidence type="ECO:0000256" key="3">
    <source>
        <dbReference type="ARBA" id="ARBA00004922"/>
    </source>
</evidence>
<keyword evidence="7 10" id="KW-0256">Endoplasmic reticulum</keyword>
<sequence length="431" mass="49409">MLRWFLAMALLSMSMVLASSVPSNALFNNNKVLRVIDMRSSIVREDVGIRAENIGDVPADAYYYAVPKVINDKVAHVEGFLREEPKSSLKVESVGFDDENQAQLYKVLLPAPLAPKKEIRIGIKIVYTHAVSPLPEKLPQMSRQFVQYEGAIFFFTPYETVEQKTTLQLPPGQLASYTSSSNLVEHKGNKLIHGPFINMNAYRYEPLRAHFEFSAALLTVTALERELFVSHWNNVLSVEEQYYLQNDGAKLASHFNRVQHMLTQQYHAATNMIKELTLRFPASARDAYFRDEIGNVSTSHFRQERDATVMEIKPRFPLFGGWLYNWYHGYNAKLDDFLRYDADSGKYILSIQFIDNAKTMAIDKATVKIVLPEGVSDVQVKAPFALDREEHTKYFSNFDTTGRHMITLEKHNLVHEHEQLLEVRRARLAGR</sequence>
<keyword evidence="12" id="KW-1185">Reference proteome</keyword>
<dbReference type="PANTHER" id="PTHR21049">
    <property type="entry name" value="RIBOPHORIN I"/>
    <property type="match status" value="1"/>
</dbReference>
<comment type="function">
    <text evidence="1 10">Subunit of the oligosaccharyl transferase (OST) complex that catalyzes the initial transfer of a defined glycan (Glc(3)Man(9)GlcNAc(2) in eukaryotes) from the lipid carrier dolichol-pyrophosphate to an asparagine residue within an Asn-X-Ser/Thr consensus motif in nascent polypeptide chains, the first step in protein N-glycosylation. N-glycosylation occurs cotranslationally and the complex associates with the Sec61 complex at the channel-forming translocon complex that mediates protein translocation across the endoplasmic reticulum (ER). All subunits are required for a maximal enzyme activity.</text>
</comment>
<dbReference type="EMBL" id="MCGT01000011">
    <property type="protein sequence ID" value="ORX55746.1"/>
    <property type="molecule type" value="Genomic_DNA"/>
</dbReference>
<keyword evidence="8" id="KW-1133">Transmembrane helix</keyword>
<comment type="subunit">
    <text evidence="10">Component of the oligosaccharyltransferase (OST) complex.</text>
</comment>
<keyword evidence="5" id="KW-0812">Transmembrane</keyword>
<dbReference type="InterPro" id="IPR007676">
    <property type="entry name" value="Ribophorin_I"/>
</dbReference>
<evidence type="ECO:0000256" key="10">
    <source>
        <dbReference type="RuleBase" id="RU361143"/>
    </source>
</evidence>
<organism evidence="11 12">
    <name type="scientific">Hesseltinella vesiculosa</name>
    <dbReference type="NCBI Taxonomy" id="101127"/>
    <lineage>
        <taxon>Eukaryota</taxon>
        <taxon>Fungi</taxon>
        <taxon>Fungi incertae sedis</taxon>
        <taxon>Mucoromycota</taxon>
        <taxon>Mucoromycotina</taxon>
        <taxon>Mucoromycetes</taxon>
        <taxon>Mucorales</taxon>
        <taxon>Cunninghamellaceae</taxon>
        <taxon>Hesseltinella</taxon>
    </lineage>
</organism>
<comment type="pathway">
    <text evidence="3 10">Protein modification; protein glycosylation.</text>
</comment>
<evidence type="ECO:0000256" key="8">
    <source>
        <dbReference type="ARBA" id="ARBA00022989"/>
    </source>
</evidence>
<evidence type="ECO:0000256" key="7">
    <source>
        <dbReference type="ARBA" id="ARBA00022824"/>
    </source>
</evidence>
<dbReference type="AlphaFoldDB" id="A0A1X2GKG4"/>
<keyword evidence="6 10" id="KW-0732">Signal</keyword>
<dbReference type="OrthoDB" id="310030at2759"/>
<comment type="similarity">
    <text evidence="4 10">Belongs to the OST1 family.</text>
</comment>
<dbReference type="GO" id="GO:0018279">
    <property type="term" value="P:protein N-linked glycosylation via asparagine"/>
    <property type="evidence" value="ECO:0007669"/>
    <property type="project" value="TreeGrafter"/>
</dbReference>
<evidence type="ECO:0000256" key="4">
    <source>
        <dbReference type="ARBA" id="ARBA00008905"/>
    </source>
</evidence>
<accession>A0A1X2GKG4</accession>
<keyword evidence="9" id="KW-0472">Membrane</keyword>
<evidence type="ECO:0000256" key="2">
    <source>
        <dbReference type="ARBA" id="ARBA00004115"/>
    </source>
</evidence>
<protein>
    <recommendedName>
        <fullName evidence="10">Dolichyl-diphosphooligosaccharide--protein glycosyltransferase subunit 1</fullName>
    </recommendedName>
</protein>